<gene>
    <name evidence="1" type="ORF">LIPSTDRAFT_175950</name>
</gene>
<proteinExistence type="predicted"/>
<evidence type="ECO:0000313" key="1">
    <source>
        <dbReference type="EMBL" id="ODQ70144.1"/>
    </source>
</evidence>
<sequence length="57" mass="6457">MRLELWLSLDKVPAQFFPTRDASQSRSNLLAISSTLDSLGKNDRESRSIISENDSLF</sequence>
<organism evidence="1 2">
    <name type="scientific">Lipomyces starkeyi NRRL Y-11557</name>
    <dbReference type="NCBI Taxonomy" id="675824"/>
    <lineage>
        <taxon>Eukaryota</taxon>
        <taxon>Fungi</taxon>
        <taxon>Dikarya</taxon>
        <taxon>Ascomycota</taxon>
        <taxon>Saccharomycotina</taxon>
        <taxon>Lipomycetes</taxon>
        <taxon>Lipomycetales</taxon>
        <taxon>Lipomycetaceae</taxon>
        <taxon>Lipomyces</taxon>
    </lineage>
</organism>
<evidence type="ECO:0000313" key="2">
    <source>
        <dbReference type="Proteomes" id="UP000094385"/>
    </source>
</evidence>
<dbReference type="EMBL" id="KV454301">
    <property type="protein sequence ID" value="ODQ70144.1"/>
    <property type="molecule type" value="Genomic_DNA"/>
</dbReference>
<reference evidence="1 2" key="1">
    <citation type="journal article" date="2016" name="Proc. Natl. Acad. Sci. U.S.A.">
        <title>Comparative genomics of biotechnologically important yeasts.</title>
        <authorList>
            <person name="Riley R."/>
            <person name="Haridas S."/>
            <person name="Wolfe K.H."/>
            <person name="Lopes M.R."/>
            <person name="Hittinger C.T."/>
            <person name="Goeker M."/>
            <person name="Salamov A.A."/>
            <person name="Wisecaver J.H."/>
            <person name="Long T.M."/>
            <person name="Calvey C.H."/>
            <person name="Aerts A.L."/>
            <person name="Barry K.W."/>
            <person name="Choi C."/>
            <person name="Clum A."/>
            <person name="Coughlan A.Y."/>
            <person name="Deshpande S."/>
            <person name="Douglass A.P."/>
            <person name="Hanson S.J."/>
            <person name="Klenk H.-P."/>
            <person name="LaButti K.M."/>
            <person name="Lapidus A."/>
            <person name="Lindquist E.A."/>
            <person name="Lipzen A.M."/>
            <person name="Meier-Kolthoff J.P."/>
            <person name="Ohm R.A."/>
            <person name="Otillar R.P."/>
            <person name="Pangilinan J.L."/>
            <person name="Peng Y."/>
            <person name="Rokas A."/>
            <person name="Rosa C.A."/>
            <person name="Scheuner C."/>
            <person name="Sibirny A.A."/>
            <person name="Slot J.C."/>
            <person name="Stielow J.B."/>
            <person name="Sun H."/>
            <person name="Kurtzman C.P."/>
            <person name="Blackwell M."/>
            <person name="Grigoriev I.V."/>
            <person name="Jeffries T.W."/>
        </authorList>
    </citation>
    <scope>NUCLEOTIDE SEQUENCE [LARGE SCALE GENOMIC DNA]</scope>
    <source>
        <strain evidence="1 2">NRRL Y-11557</strain>
    </source>
</reference>
<dbReference type="Proteomes" id="UP000094385">
    <property type="component" value="Unassembled WGS sequence"/>
</dbReference>
<name>A0A1E3PXY8_LIPST</name>
<accession>A0A1E3PXY8</accession>
<dbReference type="AlphaFoldDB" id="A0A1E3PXY8"/>
<keyword evidence="2" id="KW-1185">Reference proteome</keyword>
<protein>
    <submittedName>
        <fullName evidence="1">Uncharacterized protein</fullName>
    </submittedName>
</protein>